<keyword evidence="4" id="KW-1185">Reference proteome</keyword>
<reference evidence="3 4" key="1">
    <citation type="submission" date="2015-09" db="EMBL/GenBank/DDBJ databases">
        <title>Draft genome of the parasitic nematode Teladorsagia circumcincta isolate WARC Sus (inbred).</title>
        <authorList>
            <person name="Mitreva M."/>
        </authorList>
    </citation>
    <scope>NUCLEOTIDE SEQUENCE [LARGE SCALE GENOMIC DNA]</scope>
    <source>
        <strain evidence="3 4">S</strain>
    </source>
</reference>
<dbReference type="OrthoDB" id="5954088at2759"/>
<dbReference type="AlphaFoldDB" id="A0A2G9TYL1"/>
<dbReference type="InterPro" id="IPR003961">
    <property type="entry name" value="FN3_dom"/>
</dbReference>
<dbReference type="SUPFAM" id="SSF49265">
    <property type="entry name" value="Fibronectin type III"/>
    <property type="match status" value="1"/>
</dbReference>
<feature type="coiled-coil region" evidence="1">
    <location>
        <begin position="19"/>
        <end position="53"/>
    </location>
</feature>
<evidence type="ECO:0000313" key="3">
    <source>
        <dbReference type="EMBL" id="PIO63106.1"/>
    </source>
</evidence>
<protein>
    <recommendedName>
        <fullName evidence="2">Fibronectin type-III domain-containing protein</fullName>
    </recommendedName>
</protein>
<dbReference type="Proteomes" id="UP000230423">
    <property type="component" value="Unassembled WGS sequence"/>
</dbReference>
<dbReference type="PROSITE" id="PS50853">
    <property type="entry name" value="FN3"/>
    <property type="match status" value="1"/>
</dbReference>
<evidence type="ECO:0000259" key="2">
    <source>
        <dbReference type="PROSITE" id="PS50853"/>
    </source>
</evidence>
<sequence length="159" mass="17732">MGPTRSKDNRDENSILRRVMCLEDRVSALAEENENLTRINDELSRLLVEMADRFSKDVNVLKSELESVKAAQNPEPCNLRVARELDNGCFEIVWDLPMVKCYKVLTNGVESGIVRAPNNAARISDVESGVEINVQLQAVHLDGSLGEPSEPLTIRTSPR</sequence>
<keyword evidence="1" id="KW-0175">Coiled coil</keyword>
<evidence type="ECO:0000313" key="4">
    <source>
        <dbReference type="Proteomes" id="UP000230423"/>
    </source>
</evidence>
<proteinExistence type="predicted"/>
<feature type="domain" description="Fibronectin type-III" evidence="2">
    <location>
        <begin position="75"/>
        <end position="159"/>
    </location>
</feature>
<accession>A0A2G9TYL1</accession>
<name>A0A2G9TYL1_TELCI</name>
<dbReference type="InterPro" id="IPR036116">
    <property type="entry name" value="FN3_sf"/>
</dbReference>
<gene>
    <name evidence="3" type="ORF">TELCIR_15310</name>
</gene>
<dbReference type="EMBL" id="KZ351280">
    <property type="protein sequence ID" value="PIO63106.1"/>
    <property type="molecule type" value="Genomic_DNA"/>
</dbReference>
<evidence type="ECO:0000256" key="1">
    <source>
        <dbReference type="SAM" id="Coils"/>
    </source>
</evidence>
<organism evidence="3 4">
    <name type="scientific">Teladorsagia circumcincta</name>
    <name type="common">Brown stomach worm</name>
    <name type="synonym">Ostertagia circumcincta</name>
    <dbReference type="NCBI Taxonomy" id="45464"/>
    <lineage>
        <taxon>Eukaryota</taxon>
        <taxon>Metazoa</taxon>
        <taxon>Ecdysozoa</taxon>
        <taxon>Nematoda</taxon>
        <taxon>Chromadorea</taxon>
        <taxon>Rhabditida</taxon>
        <taxon>Rhabditina</taxon>
        <taxon>Rhabditomorpha</taxon>
        <taxon>Strongyloidea</taxon>
        <taxon>Trichostrongylidae</taxon>
        <taxon>Teladorsagia</taxon>
    </lineage>
</organism>